<comment type="caution">
    <text evidence="11">The sequence shown here is derived from an EMBL/GenBank/DDBJ whole genome shotgun (WGS) entry which is preliminary data.</text>
</comment>
<evidence type="ECO:0000259" key="10">
    <source>
        <dbReference type="Pfam" id="PF19040"/>
    </source>
</evidence>
<dbReference type="EMBL" id="QBKS01000001">
    <property type="protein sequence ID" value="PTX55838.1"/>
    <property type="molecule type" value="Genomic_DNA"/>
</dbReference>
<evidence type="ECO:0000313" key="11">
    <source>
        <dbReference type="EMBL" id="PTX55838.1"/>
    </source>
</evidence>
<dbReference type="OrthoDB" id="9796461at2"/>
<comment type="subcellular location">
    <subcellularLocation>
        <location evidence="1">Cell membrane</location>
        <topology evidence="1">Multi-pass membrane protein</topology>
    </subcellularLocation>
</comment>
<dbReference type="PANTHER" id="PTHR23028">
    <property type="entry name" value="ACETYLTRANSFERASE"/>
    <property type="match status" value="1"/>
</dbReference>
<feature type="transmembrane region" description="Helical" evidence="8">
    <location>
        <begin position="75"/>
        <end position="93"/>
    </location>
</feature>
<feature type="transmembrane region" description="Helical" evidence="8">
    <location>
        <begin position="187"/>
        <end position="209"/>
    </location>
</feature>
<proteinExistence type="predicted"/>
<keyword evidence="4 8" id="KW-0812">Transmembrane</keyword>
<evidence type="ECO:0000256" key="6">
    <source>
        <dbReference type="ARBA" id="ARBA00023136"/>
    </source>
</evidence>
<evidence type="ECO:0000256" key="4">
    <source>
        <dbReference type="ARBA" id="ARBA00022692"/>
    </source>
</evidence>
<dbReference type="InterPro" id="IPR050879">
    <property type="entry name" value="Acyltransferase_3"/>
</dbReference>
<dbReference type="Proteomes" id="UP000243978">
    <property type="component" value="Unassembled WGS sequence"/>
</dbReference>
<evidence type="ECO:0000313" key="12">
    <source>
        <dbReference type="Proteomes" id="UP000243978"/>
    </source>
</evidence>
<evidence type="ECO:0000259" key="9">
    <source>
        <dbReference type="Pfam" id="PF01757"/>
    </source>
</evidence>
<reference evidence="11 12" key="1">
    <citation type="submission" date="2018-04" db="EMBL/GenBank/DDBJ databases">
        <title>Genomic Encyclopedia of Archaeal and Bacterial Type Strains, Phase II (KMG-II): from individual species to whole genera.</title>
        <authorList>
            <person name="Goeker M."/>
        </authorList>
    </citation>
    <scope>NUCLEOTIDE SEQUENCE [LARGE SCALE GENOMIC DNA]</scope>
    <source>
        <strain evidence="11 12">DSM 100977</strain>
    </source>
</reference>
<keyword evidence="5 8" id="KW-1133">Transmembrane helix</keyword>
<feature type="transmembrane region" description="Helical" evidence="8">
    <location>
        <begin position="12"/>
        <end position="31"/>
    </location>
</feature>
<dbReference type="Pfam" id="PF01757">
    <property type="entry name" value="Acyl_transf_3"/>
    <property type="match status" value="1"/>
</dbReference>
<organism evidence="11 12">
    <name type="scientific">Litoreibacter ponti</name>
    <dbReference type="NCBI Taxonomy" id="1510457"/>
    <lineage>
        <taxon>Bacteria</taxon>
        <taxon>Pseudomonadati</taxon>
        <taxon>Pseudomonadota</taxon>
        <taxon>Alphaproteobacteria</taxon>
        <taxon>Rhodobacterales</taxon>
        <taxon>Roseobacteraceae</taxon>
        <taxon>Litoreibacter</taxon>
    </lineage>
</organism>
<feature type="transmembrane region" description="Helical" evidence="8">
    <location>
        <begin position="37"/>
        <end position="54"/>
    </location>
</feature>
<dbReference type="GO" id="GO:0009103">
    <property type="term" value="P:lipopolysaccharide biosynthetic process"/>
    <property type="evidence" value="ECO:0007669"/>
    <property type="project" value="TreeGrafter"/>
</dbReference>
<dbReference type="InterPro" id="IPR043968">
    <property type="entry name" value="SGNH"/>
</dbReference>
<dbReference type="InterPro" id="IPR036514">
    <property type="entry name" value="SGNH_hydro_sf"/>
</dbReference>
<dbReference type="PANTHER" id="PTHR23028:SF53">
    <property type="entry name" value="ACYL_TRANSF_3 DOMAIN-CONTAINING PROTEIN"/>
    <property type="match status" value="1"/>
</dbReference>
<dbReference type="InterPro" id="IPR002656">
    <property type="entry name" value="Acyl_transf_3_dom"/>
</dbReference>
<keyword evidence="12" id="KW-1185">Reference proteome</keyword>
<feature type="transmembrane region" description="Helical" evidence="8">
    <location>
        <begin position="267"/>
        <end position="288"/>
    </location>
</feature>
<feature type="transmembrane region" description="Helical" evidence="8">
    <location>
        <begin position="216"/>
        <end position="235"/>
    </location>
</feature>
<feature type="transmembrane region" description="Helical" evidence="8">
    <location>
        <begin position="241"/>
        <end position="260"/>
    </location>
</feature>
<keyword evidence="3" id="KW-0808">Transferase</keyword>
<feature type="domain" description="SGNH" evidence="10">
    <location>
        <begin position="407"/>
        <end position="613"/>
    </location>
</feature>
<dbReference type="GO" id="GO:0005886">
    <property type="term" value="C:plasma membrane"/>
    <property type="evidence" value="ECO:0007669"/>
    <property type="project" value="UniProtKB-SubCell"/>
</dbReference>
<sequence>MKYRPEVDGLRAVAVVPVILFHAGVGLFSGGYVGVDVFFVISGYLIAGILISELERDTFSIVRFYARRAKRILPALFFVMLLCVPAAWVIMLPTEFKDFSQSLIAVTLFSSNFLFWIESDYFAPAAELKPLLHTWSLAVEEQYYLVFPVFLYFFWKFGRSKVILSICLLALMSLAASEWAWRSSPSANFYLAPTRAWELLVGALCAFAPEMLRRRWMNWLSVLGLLMIVASVFIYDHSTPFPSLYTLLPVVGCALVILFAREDTWATFLLSRPICVGIGLISYSLYLWHQPLFAFARLQNSGEPAASLMSALTVATFGLAYFTWRFVETPFRSPEISHRAIFSMSGACGFVFLALGLTGHVSNGSPIGDGFSPAQRQLLAYSDYDSAGLYREGDCFLETAQVPSEFRDFCVSAENQMFIVGDSHAAALSVGLREVFDTGQLTAHGCPPLIGYSSLSQPNCSQILEHYFAELERLKPEQIILHAHWGSHVGKELFRLEATIAEIQRTAPASNILLVGGVPTWSPSLPAALVRARAQTEDERLLYSDIHDTALADAFLRNLATQYGVEFVSLIDALCEGQECLAVVGDAGEPVPLVWDYGHLTQAGSRYIADEILSPKLVE</sequence>
<dbReference type="SUPFAM" id="SSF52266">
    <property type="entry name" value="SGNH hydrolase"/>
    <property type="match status" value="1"/>
</dbReference>
<keyword evidence="2" id="KW-1003">Cell membrane</keyword>
<keyword evidence="6 8" id="KW-0472">Membrane</keyword>
<evidence type="ECO:0000256" key="1">
    <source>
        <dbReference type="ARBA" id="ARBA00004651"/>
    </source>
</evidence>
<evidence type="ECO:0000256" key="7">
    <source>
        <dbReference type="ARBA" id="ARBA00023315"/>
    </source>
</evidence>
<dbReference type="GO" id="GO:0016747">
    <property type="term" value="F:acyltransferase activity, transferring groups other than amino-acyl groups"/>
    <property type="evidence" value="ECO:0007669"/>
    <property type="project" value="InterPro"/>
</dbReference>
<dbReference type="GO" id="GO:0016788">
    <property type="term" value="F:hydrolase activity, acting on ester bonds"/>
    <property type="evidence" value="ECO:0007669"/>
    <property type="project" value="UniProtKB-ARBA"/>
</dbReference>
<evidence type="ECO:0000256" key="8">
    <source>
        <dbReference type="SAM" id="Phobius"/>
    </source>
</evidence>
<evidence type="ECO:0000256" key="3">
    <source>
        <dbReference type="ARBA" id="ARBA00022679"/>
    </source>
</evidence>
<feature type="transmembrane region" description="Helical" evidence="8">
    <location>
        <begin position="339"/>
        <end position="357"/>
    </location>
</feature>
<dbReference type="Gene3D" id="3.40.50.1110">
    <property type="entry name" value="SGNH hydrolase"/>
    <property type="match status" value="1"/>
</dbReference>
<evidence type="ECO:0000256" key="2">
    <source>
        <dbReference type="ARBA" id="ARBA00022475"/>
    </source>
</evidence>
<feature type="domain" description="Acyltransferase 3" evidence="9">
    <location>
        <begin position="6"/>
        <end position="324"/>
    </location>
</feature>
<dbReference type="RefSeq" id="WP_107846207.1">
    <property type="nucleotide sequence ID" value="NZ_QBKS01000001.1"/>
</dbReference>
<keyword evidence="7" id="KW-0012">Acyltransferase</keyword>
<accession>A0A2T6BIF6</accession>
<dbReference type="AlphaFoldDB" id="A0A2T6BIF6"/>
<gene>
    <name evidence="11" type="ORF">C8N43_0485</name>
</gene>
<feature type="transmembrane region" description="Helical" evidence="8">
    <location>
        <begin position="308"/>
        <end position="327"/>
    </location>
</feature>
<feature type="transmembrane region" description="Helical" evidence="8">
    <location>
        <begin position="162"/>
        <end position="181"/>
    </location>
</feature>
<dbReference type="Pfam" id="PF19040">
    <property type="entry name" value="SGNH"/>
    <property type="match status" value="1"/>
</dbReference>
<protein>
    <submittedName>
        <fullName evidence="11">Peptidoglycan/LPS O-acetylase OafA/YrhL</fullName>
    </submittedName>
</protein>
<name>A0A2T6BIF6_9RHOB</name>
<evidence type="ECO:0000256" key="5">
    <source>
        <dbReference type="ARBA" id="ARBA00022989"/>
    </source>
</evidence>